<reference evidence="1 2" key="1">
    <citation type="journal article" date="2021" name="Hortic Res">
        <title>High-quality reference genome and annotation aids understanding of berry development for evergreen blueberry (Vaccinium darrowii).</title>
        <authorList>
            <person name="Yu J."/>
            <person name="Hulse-Kemp A.M."/>
            <person name="Babiker E."/>
            <person name="Staton M."/>
        </authorList>
    </citation>
    <scope>NUCLEOTIDE SEQUENCE [LARGE SCALE GENOMIC DNA]</scope>
    <source>
        <strain evidence="2">cv. NJ 8807/NJ 8810</strain>
        <tissue evidence="1">Young leaf</tissue>
    </source>
</reference>
<name>A0ACB7ZMF5_9ERIC</name>
<organism evidence="1 2">
    <name type="scientific">Vaccinium darrowii</name>
    <dbReference type="NCBI Taxonomy" id="229202"/>
    <lineage>
        <taxon>Eukaryota</taxon>
        <taxon>Viridiplantae</taxon>
        <taxon>Streptophyta</taxon>
        <taxon>Embryophyta</taxon>
        <taxon>Tracheophyta</taxon>
        <taxon>Spermatophyta</taxon>
        <taxon>Magnoliopsida</taxon>
        <taxon>eudicotyledons</taxon>
        <taxon>Gunneridae</taxon>
        <taxon>Pentapetalae</taxon>
        <taxon>asterids</taxon>
        <taxon>Ericales</taxon>
        <taxon>Ericaceae</taxon>
        <taxon>Vaccinioideae</taxon>
        <taxon>Vaccinieae</taxon>
        <taxon>Vaccinium</taxon>
    </lineage>
</organism>
<keyword evidence="2" id="KW-1185">Reference proteome</keyword>
<proteinExistence type="predicted"/>
<gene>
    <name evidence="1" type="ORF">Vadar_028505</name>
</gene>
<sequence>MISASVKRLWDVWDLRILVLLSLTLQILLSVFGYRRKYVSLLWLNILVWSSYLMADQIAIIALSKLSDSQVGYDKGNALWAIWAPLLLLHLGGPDSITAFSLQDNQLWMRRLCSLGVQFYIAVNVILISWKHSWFSTMSILALVAGLIKYGERIWVLVVVTNNFTEDIMPFQFLVEGSDDGISNTEDAKYVSVLRLAHKCFLGFWRYIEYYDLRYNTFIYPQKRHNSFGQGIAEFHDINLFWQAIEVEMGLMFDVLYTKVAIRLGEVGWILRCITFSCTVTVLIGLIIRLISTREDQEKWHKADIAITEVLLVGALALEIYGIISLYLSSDWAMLWLINHKRGKQAIQFRKRIPRIFLPKQYSCKNMAQFSLLYFCVKEKNKNVYLRSLLGKKYILNKYALPPVAFVPSDRLFRPLLDCCRCLMSRDQSFGKEDKDWTKFFSMPLEDQIMLLHFQTELWIKDDAPEKNRGSAVSQHTMAPSGASSSRQKDKEDKELCRTLSRYMMHLLVMRRWLLPVAFSDETLWFNIDHKWKPLIVDGQNVSASFQSLVENEVELKCIRNISEDERWPTLKRMWVRILCTAASKGHRNEHLQQLSQGYEFITFLWFFLPQSRILSDVNPDNQSHAMRAQREGGAGLGITRV</sequence>
<dbReference type="Proteomes" id="UP000828048">
    <property type="component" value="Chromosome 9"/>
</dbReference>
<comment type="caution">
    <text evidence="1">The sequence shown here is derived from an EMBL/GenBank/DDBJ whole genome shotgun (WGS) entry which is preliminary data.</text>
</comment>
<accession>A0ACB7ZMF5</accession>
<evidence type="ECO:0000313" key="1">
    <source>
        <dbReference type="EMBL" id="KAH7867067.1"/>
    </source>
</evidence>
<evidence type="ECO:0000313" key="2">
    <source>
        <dbReference type="Proteomes" id="UP000828048"/>
    </source>
</evidence>
<dbReference type="EMBL" id="CM037159">
    <property type="protein sequence ID" value="KAH7867067.1"/>
    <property type="molecule type" value="Genomic_DNA"/>
</dbReference>
<protein>
    <submittedName>
        <fullName evidence="1">Uncharacterized protein</fullName>
    </submittedName>
</protein>